<proteinExistence type="predicted"/>
<reference evidence="2 3" key="1">
    <citation type="journal article" date="2019" name="Nat. Med.">
        <title>Preventing dysbiosis of the neonatal mouse intestinal microbiome protects against late-onset sepsis.</title>
        <authorList>
            <person name="Singer J.R."/>
            <person name="Blosser E.G."/>
            <person name="Zindl C.L."/>
            <person name="Silberger D.J."/>
            <person name="Conlan S."/>
            <person name="Laufer V.A."/>
            <person name="DiToro D."/>
            <person name="Deming C."/>
            <person name="Kumar R."/>
            <person name="Morrow C.D."/>
            <person name="Segre J.A."/>
            <person name="Gray M.J."/>
            <person name="Randolph D.A."/>
            <person name="Weaver C.T."/>
        </authorList>
    </citation>
    <scope>NUCLEOTIDE SEQUENCE [LARGE SCALE GENOMIC DNA]</scope>
    <source>
        <strain evidence="2 3">V10</strain>
    </source>
</reference>
<feature type="compositionally biased region" description="Acidic residues" evidence="1">
    <location>
        <begin position="160"/>
        <end position="171"/>
    </location>
</feature>
<evidence type="ECO:0000313" key="2">
    <source>
        <dbReference type="EMBL" id="QIA91098.1"/>
    </source>
</evidence>
<geneLocation type="plasmid" evidence="2 3">
    <name>unnamed</name>
</geneLocation>
<feature type="compositionally biased region" description="Polar residues" evidence="1">
    <location>
        <begin position="187"/>
        <end position="200"/>
    </location>
</feature>
<accession>A0AAE6WJE6</accession>
<dbReference type="RefSeq" id="WP_163587451.1">
    <property type="nucleotide sequence ID" value="NZ_CP040853.1"/>
</dbReference>
<dbReference type="Proteomes" id="UP000463931">
    <property type="component" value="Plasmid unnamed"/>
</dbReference>
<evidence type="ECO:0000313" key="3">
    <source>
        <dbReference type="Proteomes" id="UP000463931"/>
    </source>
</evidence>
<name>A0AAE6WJE6_9LACO</name>
<evidence type="ECO:0000256" key="1">
    <source>
        <dbReference type="SAM" id="MobiDB-lite"/>
    </source>
</evidence>
<organism evidence="2 3">
    <name type="scientific">Ligilactobacillus murinus</name>
    <dbReference type="NCBI Taxonomy" id="1622"/>
    <lineage>
        <taxon>Bacteria</taxon>
        <taxon>Bacillati</taxon>
        <taxon>Bacillota</taxon>
        <taxon>Bacilli</taxon>
        <taxon>Lactobacillales</taxon>
        <taxon>Lactobacillaceae</taxon>
        <taxon>Ligilactobacillus</taxon>
    </lineage>
</organism>
<gene>
    <name evidence="2" type="ORF">FEE40_12855</name>
</gene>
<keyword evidence="2" id="KW-0614">Plasmid</keyword>
<sequence>MERTSKFRVTYTDSEQHLTKVEVVEVGTNRFNELALRAMSPEDENIVGTYVPDDTPVGLVGKAKQLHYREKGRYIDKQINYEVKDGIISFLDFLPFDIYGYKIDRHKTDAGDILKVIIKSPEIIPLDKSKIRNLTYLLKRVQAFNDGLLDESLAEANSDFLEEDNEESEEDASSKDNRADSIGGSFEQIQKLNNTGVFDR</sequence>
<feature type="region of interest" description="Disordered" evidence="1">
    <location>
        <begin position="159"/>
        <end position="200"/>
    </location>
</feature>
<protein>
    <submittedName>
        <fullName evidence="2">Uncharacterized protein</fullName>
    </submittedName>
</protein>
<dbReference type="AlphaFoldDB" id="A0AAE6WJE6"/>
<dbReference type="EMBL" id="CP040853">
    <property type="protein sequence ID" value="QIA91098.1"/>
    <property type="molecule type" value="Genomic_DNA"/>
</dbReference>